<proteinExistence type="predicted"/>
<protein>
    <submittedName>
        <fullName evidence="2">Uncharacterized protein</fullName>
    </submittedName>
</protein>
<comment type="caution">
    <text evidence="2">The sequence shown here is derived from an EMBL/GenBank/DDBJ whole genome shotgun (WGS) entry which is preliminary data.</text>
</comment>
<sequence>MDPRKFYGGVHTIIQKFPNGSTDEELSDDDTYRKRPTNRPPIIIPESDSNTDDDIPLSELPSTSSRANRNAKPRWRDGFLE</sequence>
<evidence type="ECO:0000313" key="2">
    <source>
        <dbReference type="EMBL" id="CAF4889805.1"/>
    </source>
</evidence>
<reference evidence="2" key="1">
    <citation type="submission" date="2021-02" db="EMBL/GenBank/DDBJ databases">
        <authorList>
            <person name="Steward A R."/>
        </authorList>
    </citation>
    <scope>NUCLEOTIDE SEQUENCE</scope>
</reference>
<dbReference type="Proteomes" id="UP000663880">
    <property type="component" value="Unassembled WGS sequence"/>
</dbReference>
<gene>
    <name evidence="2" type="ORF">PMACD_LOCUS10356</name>
</gene>
<dbReference type="OrthoDB" id="7450681at2759"/>
<dbReference type="AlphaFoldDB" id="A0A821UGS7"/>
<dbReference type="EMBL" id="CAJOBZ010000031">
    <property type="protein sequence ID" value="CAF4889805.1"/>
    <property type="molecule type" value="Genomic_DNA"/>
</dbReference>
<name>A0A821UGS7_9NEOP</name>
<evidence type="ECO:0000256" key="1">
    <source>
        <dbReference type="SAM" id="MobiDB-lite"/>
    </source>
</evidence>
<evidence type="ECO:0000313" key="3">
    <source>
        <dbReference type="Proteomes" id="UP000663880"/>
    </source>
</evidence>
<feature type="region of interest" description="Disordered" evidence="1">
    <location>
        <begin position="1"/>
        <end position="81"/>
    </location>
</feature>
<accession>A0A821UGS7</accession>
<organism evidence="2 3">
    <name type="scientific">Pieris macdunnoughi</name>
    <dbReference type="NCBI Taxonomy" id="345717"/>
    <lineage>
        <taxon>Eukaryota</taxon>
        <taxon>Metazoa</taxon>
        <taxon>Ecdysozoa</taxon>
        <taxon>Arthropoda</taxon>
        <taxon>Hexapoda</taxon>
        <taxon>Insecta</taxon>
        <taxon>Pterygota</taxon>
        <taxon>Neoptera</taxon>
        <taxon>Endopterygota</taxon>
        <taxon>Lepidoptera</taxon>
        <taxon>Glossata</taxon>
        <taxon>Ditrysia</taxon>
        <taxon>Papilionoidea</taxon>
        <taxon>Pieridae</taxon>
        <taxon>Pierinae</taxon>
        <taxon>Pieris</taxon>
    </lineage>
</organism>
<keyword evidence="3" id="KW-1185">Reference proteome</keyword>